<comment type="pathway">
    <text evidence="2">Protein modification; protein sumoylation.</text>
</comment>
<feature type="domain" description="SP-RING-type" evidence="11">
    <location>
        <begin position="158"/>
        <end position="239"/>
    </location>
</feature>
<comment type="caution">
    <text evidence="12">The sequence shown here is derived from an EMBL/GenBank/DDBJ whole genome shotgun (WGS) entry which is preliminary data.</text>
</comment>
<evidence type="ECO:0000256" key="2">
    <source>
        <dbReference type="ARBA" id="ARBA00004718"/>
    </source>
</evidence>
<dbReference type="PANTHER" id="PTHR21330">
    <property type="entry name" value="E3 SUMO-PROTEIN LIGASE NSE2"/>
    <property type="match status" value="1"/>
</dbReference>
<proteinExistence type="inferred from homology"/>
<evidence type="ECO:0000256" key="7">
    <source>
        <dbReference type="ARBA" id="ARBA00022786"/>
    </source>
</evidence>
<keyword evidence="7" id="KW-0833">Ubl conjugation pathway</keyword>
<keyword evidence="9" id="KW-0539">Nucleus</keyword>
<evidence type="ECO:0000256" key="9">
    <source>
        <dbReference type="ARBA" id="ARBA00023242"/>
    </source>
</evidence>
<reference evidence="12 13" key="1">
    <citation type="submission" date="2021-02" db="EMBL/GenBank/DDBJ databases">
        <title>Variation within the Batrachochytrium salamandrivorans European outbreak.</title>
        <authorList>
            <person name="Kelly M."/>
            <person name="Pasmans F."/>
            <person name="Shea T.P."/>
            <person name="Munoz J.F."/>
            <person name="Carranza S."/>
            <person name="Cuomo C.A."/>
            <person name="Martel A."/>
        </authorList>
    </citation>
    <scope>NUCLEOTIDE SEQUENCE [LARGE SCALE GENOMIC DNA]</scope>
    <source>
        <strain evidence="12 13">AMFP18/2</strain>
    </source>
</reference>
<evidence type="ECO:0000256" key="5">
    <source>
        <dbReference type="ARBA" id="ARBA00022723"/>
    </source>
</evidence>
<evidence type="ECO:0000259" key="11">
    <source>
        <dbReference type="PROSITE" id="PS51044"/>
    </source>
</evidence>
<keyword evidence="13" id="KW-1185">Reference proteome</keyword>
<evidence type="ECO:0000256" key="10">
    <source>
        <dbReference type="PROSITE-ProRule" id="PRU00452"/>
    </source>
</evidence>
<keyword evidence="8" id="KW-0862">Zinc</keyword>
<dbReference type="Pfam" id="PF11789">
    <property type="entry name" value="zf-Nse"/>
    <property type="match status" value="1"/>
</dbReference>
<keyword evidence="6 10" id="KW-0863">Zinc-finger</keyword>
<dbReference type="Proteomes" id="UP001648503">
    <property type="component" value="Unassembled WGS sequence"/>
</dbReference>
<comment type="similarity">
    <text evidence="3">Belongs to the NSE2 family.</text>
</comment>
<organism evidence="12 13">
    <name type="scientific">Batrachochytrium salamandrivorans</name>
    <dbReference type="NCBI Taxonomy" id="1357716"/>
    <lineage>
        <taxon>Eukaryota</taxon>
        <taxon>Fungi</taxon>
        <taxon>Fungi incertae sedis</taxon>
        <taxon>Chytridiomycota</taxon>
        <taxon>Chytridiomycota incertae sedis</taxon>
        <taxon>Chytridiomycetes</taxon>
        <taxon>Rhizophydiales</taxon>
        <taxon>Rhizophydiales incertae sedis</taxon>
        <taxon>Batrachochytrium</taxon>
    </lineage>
</organism>
<evidence type="ECO:0000256" key="8">
    <source>
        <dbReference type="ARBA" id="ARBA00022833"/>
    </source>
</evidence>
<accession>A0ABQ8FGA9</accession>
<evidence type="ECO:0000256" key="4">
    <source>
        <dbReference type="ARBA" id="ARBA00022679"/>
    </source>
</evidence>
<dbReference type="PANTHER" id="PTHR21330:SF1">
    <property type="entry name" value="E3 SUMO-PROTEIN LIGASE NSE2"/>
    <property type="match status" value="1"/>
</dbReference>
<dbReference type="SUPFAM" id="SSF57850">
    <property type="entry name" value="RING/U-box"/>
    <property type="match status" value="1"/>
</dbReference>
<sequence length="256" mass="28674">MANAAFATKFGTLINHHRSVMDNGDTVLAEIERTSLGLEQTLFEADGKPHTDTVQCSTDARVIDLDAAFRRTLKAHHCIQIQQDLLTQLQRQQQREPVADMLEWFETNYAVELDKWEAMSDAVRLCGNEKYDGFRHALWEVRNPGVPFGQAASAAANEDEDVVMTTQTVSYKCPITLQIMVNPVTSRVCKHSFSDAIFQSFTSGVAFIVCPIAGCDKNIRAADLKPDAALKRKVTAWLREKRHELTEDDDCDEIVG</sequence>
<keyword evidence="4" id="KW-0808">Transferase</keyword>
<gene>
    <name evidence="12" type="ORF">BASA50_005229</name>
</gene>
<dbReference type="InterPro" id="IPR013083">
    <property type="entry name" value="Znf_RING/FYVE/PHD"/>
</dbReference>
<comment type="subcellular location">
    <subcellularLocation>
        <location evidence="1">Nucleus</location>
    </subcellularLocation>
</comment>
<dbReference type="InterPro" id="IPR026846">
    <property type="entry name" value="Nse2(Mms21)"/>
</dbReference>
<evidence type="ECO:0000313" key="13">
    <source>
        <dbReference type="Proteomes" id="UP001648503"/>
    </source>
</evidence>
<dbReference type="CDD" id="cd16651">
    <property type="entry name" value="SPL-RING_NSE2"/>
    <property type="match status" value="1"/>
</dbReference>
<evidence type="ECO:0000256" key="6">
    <source>
        <dbReference type="ARBA" id="ARBA00022771"/>
    </source>
</evidence>
<dbReference type="EMBL" id="JAFCIX010000242">
    <property type="protein sequence ID" value="KAH6596189.1"/>
    <property type="molecule type" value="Genomic_DNA"/>
</dbReference>
<dbReference type="InterPro" id="IPR004181">
    <property type="entry name" value="Znf_MIZ"/>
</dbReference>
<evidence type="ECO:0000256" key="1">
    <source>
        <dbReference type="ARBA" id="ARBA00004123"/>
    </source>
</evidence>
<name>A0ABQ8FGA9_9FUNG</name>
<evidence type="ECO:0000256" key="3">
    <source>
        <dbReference type="ARBA" id="ARBA00008212"/>
    </source>
</evidence>
<dbReference type="Gene3D" id="3.30.40.10">
    <property type="entry name" value="Zinc/RING finger domain, C3HC4 (zinc finger)"/>
    <property type="match status" value="1"/>
</dbReference>
<protein>
    <recommendedName>
        <fullName evidence="11">SP-RING-type domain-containing protein</fullName>
    </recommendedName>
</protein>
<keyword evidence="5" id="KW-0479">Metal-binding</keyword>
<dbReference type="PROSITE" id="PS51044">
    <property type="entry name" value="ZF_SP_RING"/>
    <property type="match status" value="1"/>
</dbReference>
<evidence type="ECO:0000313" key="12">
    <source>
        <dbReference type="EMBL" id="KAH6596189.1"/>
    </source>
</evidence>